<dbReference type="STRING" id="4795.A0A225VND8"/>
<sequence length="447" mass="50373">MQSHTADGRCVPWGVLLSQWNLDVREIQRDEDGLAAILGAGITPREHLDEVAEEFIPAKGRAKPLPIISVEMLEDTFKGIVLSFDGAAKTSTWQGSCGCILWELPGWKILDAQDFILEDVTVNDAEYCGLLNGLIMAQARGVRDLIAVGDSRIVIPQVQGLINCGWPAAKQKTKFDSVRLVHFKRDFNQAADYLTSKTLLLGRSWSVQEDGERQHLERVSKIQEKLMKSAEGHLVTGHSGFVITQVEEGCPDNPGSGCPSALDVMAASLPSAANILVAVTRASVRDQQMSSEPLDPLDYQRERWRRIKVHQEQDEYLCDLRDFLNGEVDRFTLHQLRKIAKVADLFALDARGVLYRLAQSTRGRPRDAQDELRLVVPITLRQDILHYAHEDFQGGHQGIKRTHEKLRYEFYWPGIRGTARKRVCGLCKWLLAHLLEISNQDDHLKWS</sequence>
<dbReference type="Gene3D" id="1.10.340.70">
    <property type="match status" value="1"/>
</dbReference>
<organism evidence="3 4">
    <name type="scientific">Phytophthora megakarya</name>
    <dbReference type="NCBI Taxonomy" id="4795"/>
    <lineage>
        <taxon>Eukaryota</taxon>
        <taxon>Sar</taxon>
        <taxon>Stramenopiles</taxon>
        <taxon>Oomycota</taxon>
        <taxon>Peronosporomycetes</taxon>
        <taxon>Peronosporales</taxon>
        <taxon>Peronosporaceae</taxon>
        <taxon>Phytophthora</taxon>
    </lineage>
</organism>
<dbReference type="PANTHER" id="PTHR37984:SF5">
    <property type="entry name" value="PROTEIN NYNRIN-LIKE"/>
    <property type="match status" value="1"/>
</dbReference>
<reference evidence="4" key="1">
    <citation type="submission" date="2017-03" db="EMBL/GenBank/DDBJ databases">
        <title>Phytopthora megakarya and P. palmivora, two closely related causual agents of cacao black pod achieved similar genome size and gene model numbers by different mechanisms.</title>
        <authorList>
            <person name="Ali S."/>
            <person name="Shao J."/>
            <person name="Larry D.J."/>
            <person name="Kronmiller B."/>
            <person name="Shen D."/>
            <person name="Strem M.D."/>
            <person name="Melnick R.L."/>
            <person name="Guiltinan M.J."/>
            <person name="Tyler B.M."/>
            <person name="Meinhardt L.W."/>
            <person name="Bailey B.A."/>
        </authorList>
    </citation>
    <scope>NUCLEOTIDE SEQUENCE [LARGE SCALE GENOMIC DNA]</scope>
    <source>
        <strain evidence="4">zdho120</strain>
    </source>
</reference>
<evidence type="ECO:0000313" key="3">
    <source>
        <dbReference type="EMBL" id="OWZ06933.1"/>
    </source>
</evidence>
<gene>
    <name evidence="3" type="ORF">PHMEG_00020745</name>
</gene>
<dbReference type="InterPro" id="IPR002156">
    <property type="entry name" value="RNaseH_domain"/>
</dbReference>
<dbReference type="Gene3D" id="3.30.420.10">
    <property type="entry name" value="Ribonuclease H-like superfamily/Ribonuclease H"/>
    <property type="match status" value="1"/>
</dbReference>
<dbReference type="OrthoDB" id="126704at2759"/>
<dbReference type="FunFam" id="1.10.340.70:FF:000001">
    <property type="entry name" value="Retrovirus-related Pol polyprotein from transposon gypsy-like Protein"/>
    <property type="match status" value="1"/>
</dbReference>
<evidence type="ECO:0000313" key="4">
    <source>
        <dbReference type="Proteomes" id="UP000198211"/>
    </source>
</evidence>
<dbReference type="Proteomes" id="UP000198211">
    <property type="component" value="Unassembled WGS sequence"/>
</dbReference>
<evidence type="ECO:0008006" key="5">
    <source>
        <dbReference type="Google" id="ProtNLM"/>
    </source>
</evidence>
<dbReference type="InterPro" id="IPR012337">
    <property type="entry name" value="RNaseH-like_sf"/>
</dbReference>
<accession>A0A225VND8</accession>
<evidence type="ECO:0000259" key="1">
    <source>
        <dbReference type="Pfam" id="PF13456"/>
    </source>
</evidence>
<name>A0A225VND8_9STRA</name>
<keyword evidence="4" id="KW-1185">Reference proteome</keyword>
<dbReference type="PANTHER" id="PTHR37984">
    <property type="entry name" value="PROTEIN CBG26694"/>
    <property type="match status" value="1"/>
</dbReference>
<proteinExistence type="predicted"/>
<feature type="domain" description="RNase H type-1" evidence="1">
    <location>
        <begin position="84"/>
        <end position="196"/>
    </location>
</feature>
<dbReference type="InterPro" id="IPR041588">
    <property type="entry name" value="Integrase_H2C2"/>
</dbReference>
<dbReference type="EMBL" id="NBNE01003755">
    <property type="protein sequence ID" value="OWZ06933.1"/>
    <property type="molecule type" value="Genomic_DNA"/>
</dbReference>
<dbReference type="InterPro" id="IPR036397">
    <property type="entry name" value="RNaseH_sf"/>
</dbReference>
<dbReference type="GO" id="GO:0004523">
    <property type="term" value="F:RNA-DNA hybrid ribonuclease activity"/>
    <property type="evidence" value="ECO:0007669"/>
    <property type="project" value="InterPro"/>
</dbReference>
<dbReference type="Pfam" id="PF13456">
    <property type="entry name" value="RVT_3"/>
    <property type="match status" value="1"/>
</dbReference>
<dbReference type="SUPFAM" id="SSF53098">
    <property type="entry name" value="Ribonuclease H-like"/>
    <property type="match status" value="1"/>
</dbReference>
<dbReference type="InterPro" id="IPR050951">
    <property type="entry name" value="Retrovirus_Pol_polyprotein"/>
</dbReference>
<feature type="domain" description="Integrase zinc-binding" evidence="2">
    <location>
        <begin position="376"/>
        <end position="423"/>
    </location>
</feature>
<comment type="caution">
    <text evidence="3">The sequence shown here is derived from an EMBL/GenBank/DDBJ whole genome shotgun (WGS) entry which is preliminary data.</text>
</comment>
<protein>
    <recommendedName>
        <fullName evidence="5">Reverse transcriptase</fullName>
    </recommendedName>
</protein>
<evidence type="ECO:0000259" key="2">
    <source>
        <dbReference type="Pfam" id="PF17921"/>
    </source>
</evidence>
<dbReference type="Pfam" id="PF17921">
    <property type="entry name" value="Integrase_H2C2"/>
    <property type="match status" value="1"/>
</dbReference>
<dbReference type="AlphaFoldDB" id="A0A225VND8"/>
<dbReference type="GO" id="GO:0003676">
    <property type="term" value="F:nucleic acid binding"/>
    <property type="evidence" value="ECO:0007669"/>
    <property type="project" value="InterPro"/>
</dbReference>